<evidence type="ECO:0000256" key="1">
    <source>
        <dbReference type="SAM" id="SignalP"/>
    </source>
</evidence>
<keyword evidence="1" id="KW-0732">Signal</keyword>
<comment type="caution">
    <text evidence="3">The sequence shown here is derived from an EMBL/GenBank/DDBJ whole genome shotgun (WGS) entry which is preliminary data.</text>
</comment>
<dbReference type="Gene3D" id="2.120.10.80">
    <property type="entry name" value="Kelch-type beta propeller"/>
    <property type="match status" value="2"/>
</dbReference>
<dbReference type="Gene3D" id="2.60.40.4070">
    <property type="match status" value="1"/>
</dbReference>
<feature type="signal peptide" evidence="1">
    <location>
        <begin position="1"/>
        <end position="19"/>
    </location>
</feature>
<evidence type="ECO:0000259" key="2">
    <source>
        <dbReference type="Pfam" id="PF13860"/>
    </source>
</evidence>
<gene>
    <name evidence="3" type="ORF">ENN51_02765</name>
</gene>
<feature type="domain" description="FlgD/Vpr Ig-like" evidence="2">
    <location>
        <begin position="1271"/>
        <end position="1321"/>
    </location>
</feature>
<accession>A0A7V0T4U7</accession>
<dbReference type="EMBL" id="DSBX01000108">
    <property type="protein sequence ID" value="HDQ99195.1"/>
    <property type="molecule type" value="Genomic_DNA"/>
</dbReference>
<proteinExistence type="predicted"/>
<dbReference type="Proteomes" id="UP000885672">
    <property type="component" value="Unassembled WGS sequence"/>
</dbReference>
<sequence length="1335" mass="147695">MMRSLAVVLVLLTALGAGDTLLLEDFDGPWDTANPPAGWTIFFTGTPGNDDWHRRDALQVPWSGHPSPYVSILYNLQGDTLQDSLISPVIDCSGFRNVTLRCSTFFARNLNMPYTAQLRYSVDGGATYPHLLRNYRDLSVGPLLETFTLSNADNLPDLRVAWVFEGNKSYISHWSIDDVVITGTPIPDDDIECRSIVAPPLRMPPGDLVPQARFRNNGLNPHFNIPVHCRLYDADTNLLFAWSDIIPDLNPGETRNVGFLPQFPLPGTGRYLVEFWHENIPDDDPSNDTLWRAFEVTWLEELRYDNGTAAGYDAWPVGHYGWGARFEPAFPPVQIESLKVYLRATGNPDHDRYQLAVVNERDGQPGEFLHRSPVLTATNGWNSVPMADSGNEIRIPPGEAFYVFYLQVGEPPECPGLGYDNARSSGASYWQYHAGAFAPDTGDGDYMIRVVTNREVIPPLGFDLRLTHIEDPWYEFVQRPHDAPIAVAARVENHGALPSATNTEVRCNIQDDDGFIVFDELVPLASLVPGEDTLVRFSPWVPQSSGPYTVMVAAMMLGDENFLNNGKTFDFAVRKGAHTGMSGSGAYAWTDSDTAFGPVFDWVNPHPDSSSLVIAGGDEFRIYVPMLFEFPFYDTSYTSVYVTTNGWLAVGPDPGRNDSLPREMPDPGAPNRVVAPWWDNLACGPGHGGGKVWARWLGTAPNRRLVIIWENVNRVGTDTTDLITFQAILHESGQIVYQYLDVTTGDLQYDNARNAAIGLENELGDDGLTYLYARPPMSAGVNDLENRVRSGTAIRLNPVRRDVAAIEVVEPVGYVFPRAYKPVARIQNYGSVVDSIVVTMKFRPGPYVDTVVVLGLMPGADTLVAFREWDAEVGTYTATCSTWMNGDEDPSNDVATATVIVSPWIQRPDIPVGSRRRKVRGAAMTYARPLNSIYALKGANDEELWTFDLATGEWDVVDSVPLAPSGRRPRYGNALVYDSVHGASGTLWVLKAGGVPDFYSYDIATATWTTCSSAVVNTWGYREPRRGAALTLVPNLGPAGAVFCLVGNNTNLLLRYDISSGLWDVLYDDEGRRFDVPWGPRARRCRMGTGMVFADTALFVVKGSNTVEAYSLNPFTLTTHELDSTNLSRDRSGRRRKVKGGGSMGYLDGALYLLKGGNRQEFWKFRMDQDSWVQLTDIPFALEGRRRRPKRGSALVGADSTVFCLKGSHGFEFWEYGPSGDTAVGAVLAGRPVRSGVMTRTHESLEPQLVAGPNPMSRHLVVQLTGVLREQTRIAVYDAGGRLVRRLADAVLEPGRHSFRWDGRDEARRVVPAGVYLLVAESGPEVMTRKLVIQR</sequence>
<dbReference type="SUPFAM" id="SSF117281">
    <property type="entry name" value="Kelch motif"/>
    <property type="match status" value="1"/>
</dbReference>
<evidence type="ECO:0000313" key="3">
    <source>
        <dbReference type="EMBL" id="HDQ99195.1"/>
    </source>
</evidence>
<name>A0A7V0T4U7_UNCW3</name>
<dbReference type="Pfam" id="PF13860">
    <property type="entry name" value="FlgD_ig"/>
    <property type="match status" value="1"/>
</dbReference>
<reference evidence="3" key="1">
    <citation type="journal article" date="2020" name="mSystems">
        <title>Genome- and Community-Level Interaction Insights into Carbon Utilization and Element Cycling Functions of Hydrothermarchaeota in Hydrothermal Sediment.</title>
        <authorList>
            <person name="Zhou Z."/>
            <person name="Liu Y."/>
            <person name="Xu W."/>
            <person name="Pan J."/>
            <person name="Luo Z.H."/>
            <person name="Li M."/>
        </authorList>
    </citation>
    <scope>NUCLEOTIDE SEQUENCE [LARGE SCALE GENOMIC DNA]</scope>
    <source>
        <strain evidence="3">SpSt-1182</strain>
    </source>
</reference>
<organism evidence="3">
    <name type="scientific">candidate division WOR-3 bacterium</name>
    <dbReference type="NCBI Taxonomy" id="2052148"/>
    <lineage>
        <taxon>Bacteria</taxon>
        <taxon>Bacteria division WOR-3</taxon>
    </lineage>
</organism>
<dbReference type="InterPro" id="IPR025965">
    <property type="entry name" value="FlgD/Vpr_Ig-like"/>
</dbReference>
<feature type="chain" id="PRO_5030593484" description="FlgD/Vpr Ig-like domain-containing protein" evidence="1">
    <location>
        <begin position="20"/>
        <end position="1335"/>
    </location>
</feature>
<protein>
    <recommendedName>
        <fullName evidence="2">FlgD/Vpr Ig-like domain-containing protein</fullName>
    </recommendedName>
</protein>
<dbReference type="InterPro" id="IPR015915">
    <property type="entry name" value="Kelch-typ_b-propeller"/>
</dbReference>